<accession>A0A290XGT0</accession>
<dbReference type="InterPro" id="IPR053170">
    <property type="entry name" value="Transcription_regulator"/>
</dbReference>
<dbReference type="PANTHER" id="PTHR40031:SF1">
    <property type="entry name" value="MEMBRANE-BOUND METAL-DEPENDENT HYDROLASE"/>
    <property type="match status" value="1"/>
</dbReference>
<evidence type="ECO:0000256" key="1">
    <source>
        <dbReference type="SAM" id="Phobius"/>
    </source>
</evidence>
<dbReference type="PANTHER" id="PTHR40031">
    <property type="entry name" value="HYPOTHETICAL MEMBRANE SPANNING PROTEIN"/>
    <property type="match status" value="1"/>
</dbReference>
<protein>
    <recommendedName>
        <fullName evidence="4">Hydrolase</fullName>
    </recommendedName>
</protein>
<sequence length="349" mass="38039">MDSFTQIVLGASVAAAVVPATDRRAALAAGAILGTLPDLDGIPIALMTDDPVLRMTLHRGLTHSLLVLPLIAVAIWWLFKRFGKARVAASPVRWFWAIALALITHPLLDAFTVYGTQLWWPLRPPPAMWSSLFIIDPLYTIWLLAGVLVALFAGARPLGKRALVFGLVLSTAYIGWSLVAKTIVDREAERSLATMGLADAPRFSVPMPANTLLWRVVAMTPDGYVEGFRSLAADRGPMRFTAYASDTRALQANAGLPAVRRLAWFNHGFVGATVVDDRLQLSDLRMGAEPDYLFRFTVAERADGAWRAVPPVQAGMPRDIAGTLRATWARIWREPALPGLGSEEAVEAH</sequence>
<keyword evidence="1" id="KW-1133">Transmembrane helix</keyword>
<name>A0A290XGT0_9GAMM</name>
<feature type="transmembrane region" description="Helical" evidence="1">
    <location>
        <begin position="61"/>
        <end position="79"/>
    </location>
</feature>
<organism evidence="2 3">
    <name type="scientific">Luteimonas chenhongjianii</name>
    <dbReference type="NCBI Taxonomy" id="2006110"/>
    <lineage>
        <taxon>Bacteria</taxon>
        <taxon>Pseudomonadati</taxon>
        <taxon>Pseudomonadota</taxon>
        <taxon>Gammaproteobacteria</taxon>
        <taxon>Lysobacterales</taxon>
        <taxon>Lysobacteraceae</taxon>
        <taxon>Luteimonas</taxon>
    </lineage>
</organism>
<dbReference type="OrthoDB" id="9781927at2"/>
<evidence type="ECO:0008006" key="4">
    <source>
        <dbReference type="Google" id="ProtNLM"/>
    </source>
</evidence>
<evidence type="ECO:0000313" key="3">
    <source>
        <dbReference type="Proteomes" id="UP000218968"/>
    </source>
</evidence>
<dbReference type="EMBL" id="CP023406">
    <property type="protein sequence ID" value="ATD68364.1"/>
    <property type="molecule type" value="Genomic_DNA"/>
</dbReference>
<dbReference type="Pfam" id="PF04307">
    <property type="entry name" value="YdjM"/>
    <property type="match status" value="1"/>
</dbReference>
<dbReference type="RefSeq" id="WP_096299648.1">
    <property type="nucleotide sequence ID" value="NZ_CP023406.1"/>
</dbReference>
<keyword evidence="1" id="KW-0472">Membrane</keyword>
<dbReference type="KEGG" id="lum:CNR27_13765"/>
<dbReference type="AlphaFoldDB" id="A0A290XGT0"/>
<gene>
    <name evidence="2" type="ORF">CNR27_13765</name>
</gene>
<feature type="transmembrane region" description="Helical" evidence="1">
    <location>
        <begin position="91"/>
        <end position="108"/>
    </location>
</feature>
<proteinExistence type="predicted"/>
<keyword evidence="3" id="KW-1185">Reference proteome</keyword>
<evidence type="ECO:0000313" key="2">
    <source>
        <dbReference type="EMBL" id="ATD68364.1"/>
    </source>
</evidence>
<dbReference type="InterPro" id="IPR007404">
    <property type="entry name" value="YdjM-like"/>
</dbReference>
<keyword evidence="1" id="KW-0812">Transmembrane</keyword>
<dbReference type="Proteomes" id="UP000218968">
    <property type="component" value="Chromosome"/>
</dbReference>
<reference evidence="3" key="1">
    <citation type="submission" date="2017-09" db="EMBL/GenBank/DDBJ databases">
        <title>Luteimonas liuhanmingii sp.nov., isolated from the intestinal contents of Tibetan Plateau Pika in Yushu, Qinghai Province, China.</title>
        <authorList>
            <person name="Gui Z."/>
        </authorList>
    </citation>
    <scope>NUCLEOTIDE SEQUENCE [LARGE SCALE GENOMIC DNA]</scope>
    <source>
        <strain evidence="3">100111</strain>
    </source>
</reference>
<feature type="transmembrane region" description="Helical" evidence="1">
    <location>
        <begin position="162"/>
        <end position="179"/>
    </location>
</feature>
<feature type="transmembrane region" description="Helical" evidence="1">
    <location>
        <begin position="128"/>
        <end position="155"/>
    </location>
</feature>